<dbReference type="SUPFAM" id="SSF47473">
    <property type="entry name" value="EF-hand"/>
    <property type="match status" value="1"/>
</dbReference>
<dbReference type="AlphaFoldDB" id="A0A6S8VE44"/>
<dbReference type="SMART" id="SM00054">
    <property type="entry name" value="EFh"/>
    <property type="match status" value="2"/>
</dbReference>
<keyword evidence="2" id="KW-0175">Coiled coil</keyword>
<dbReference type="EMBL" id="HBIW01015044">
    <property type="protein sequence ID" value="CAE0697525.1"/>
    <property type="molecule type" value="Transcribed_RNA"/>
</dbReference>
<feature type="signal peptide" evidence="3">
    <location>
        <begin position="1"/>
        <end position="18"/>
    </location>
</feature>
<keyword evidence="1" id="KW-0106">Calcium</keyword>
<protein>
    <recommendedName>
        <fullName evidence="4">EF-hand domain-containing protein</fullName>
    </recommendedName>
</protein>
<dbReference type="OrthoDB" id="191686at2759"/>
<dbReference type="Proteomes" id="UP000789595">
    <property type="component" value="Unassembled WGS sequence"/>
</dbReference>
<evidence type="ECO:0000313" key="7">
    <source>
        <dbReference type="EMBL" id="CAH0367849.1"/>
    </source>
</evidence>
<feature type="domain" description="EF-hand" evidence="4">
    <location>
        <begin position="171"/>
        <end position="206"/>
    </location>
</feature>
<dbReference type="InterPro" id="IPR008479">
    <property type="entry name" value="DUF760"/>
</dbReference>
<organism evidence="5">
    <name type="scientific">Pelagomonas calceolata</name>
    <dbReference type="NCBI Taxonomy" id="35677"/>
    <lineage>
        <taxon>Eukaryota</taxon>
        <taxon>Sar</taxon>
        <taxon>Stramenopiles</taxon>
        <taxon>Ochrophyta</taxon>
        <taxon>Pelagophyceae</taxon>
        <taxon>Pelagomonadales</taxon>
        <taxon>Pelagomonadaceae</taxon>
        <taxon>Pelagomonas</taxon>
    </lineage>
</organism>
<reference evidence="5" key="1">
    <citation type="submission" date="2021-01" db="EMBL/GenBank/DDBJ databases">
        <authorList>
            <person name="Corre E."/>
            <person name="Pelletier E."/>
            <person name="Niang G."/>
            <person name="Scheremetjew M."/>
            <person name="Finn R."/>
            <person name="Kale V."/>
            <person name="Holt S."/>
            <person name="Cochrane G."/>
            <person name="Meng A."/>
            <person name="Brown T."/>
            <person name="Cohen L."/>
        </authorList>
    </citation>
    <scope>NUCLEOTIDE SEQUENCE</scope>
    <source>
        <strain evidence="5">CCMP1756</strain>
    </source>
</reference>
<evidence type="ECO:0000259" key="4">
    <source>
        <dbReference type="PROSITE" id="PS50222"/>
    </source>
</evidence>
<proteinExistence type="predicted"/>
<feature type="domain" description="EF-hand" evidence="4">
    <location>
        <begin position="222"/>
        <end position="257"/>
    </location>
</feature>
<accession>A0A6S8VE44</accession>
<keyword evidence="8" id="KW-1185">Reference proteome</keyword>
<dbReference type="GO" id="GO:0005509">
    <property type="term" value="F:calcium ion binding"/>
    <property type="evidence" value="ECO:0007669"/>
    <property type="project" value="InterPro"/>
</dbReference>
<evidence type="ECO:0000256" key="2">
    <source>
        <dbReference type="SAM" id="Coils"/>
    </source>
</evidence>
<dbReference type="CDD" id="cd00051">
    <property type="entry name" value="EFh"/>
    <property type="match status" value="1"/>
</dbReference>
<dbReference type="EMBL" id="HBIW01015043">
    <property type="protein sequence ID" value="CAE0697524.1"/>
    <property type="molecule type" value="Transcribed_RNA"/>
</dbReference>
<dbReference type="InterPro" id="IPR018247">
    <property type="entry name" value="EF_Hand_1_Ca_BS"/>
</dbReference>
<dbReference type="PROSITE" id="PS00018">
    <property type="entry name" value="EF_HAND_1"/>
    <property type="match status" value="2"/>
</dbReference>
<dbReference type="PANTHER" id="PTHR33598">
    <property type="entry name" value="OS02G0833400 PROTEIN"/>
    <property type="match status" value="1"/>
</dbReference>
<dbReference type="PROSITE" id="PS50222">
    <property type="entry name" value="EF_HAND_2"/>
    <property type="match status" value="2"/>
</dbReference>
<gene>
    <name evidence="5" type="ORF">PCAL00307_LOCUS12960</name>
    <name evidence="6" type="ORF">PCAL00307_LOCUS12961</name>
    <name evidence="7" type="ORF">PECAL_2P08880</name>
</gene>
<dbReference type="Gene3D" id="1.10.238.10">
    <property type="entry name" value="EF-hand"/>
    <property type="match status" value="1"/>
</dbReference>
<name>A0A6S8VE44_9STRA</name>
<evidence type="ECO:0000256" key="3">
    <source>
        <dbReference type="SAM" id="SignalP"/>
    </source>
</evidence>
<dbReference type="InterPro" id="IPR002048">
    <property type="entry name" value="EF_hand_dom"/>
</dbReference>
<feature type="coiled-coil region" evidence="2">
    <location>
        <begin position="291"/>
        <end position="318"/>
    </location>
</feature>
<dbReference type="Pfam" id="PF13499">
    <property type="entry name" value="EF-hand_7"/>
    <property type="match status" value="1"/>
</dbReference>
<evidence type="ECO:0000313" key="8">
    <source>
        <dbReference type="Proteomes" id="UP000789595"/>
    </source>
</evidence>
<reference evidence="7" key="2">
    <citation type="submission" date="2021-11" db="EMBL/GenBank/DDBJ databases">
        <authorList>
            <consortium name="Genoscope - CEA"/>
            <person name="William W."/>
        </authorList>
    </citation>
    <scope>NUCLEOTIDE SEQUENCE</scope>
</reference>
<keyword evidence="3" id="KW-0732">Signal</keyword>
<dbReference type="InterPro" id="IPR011992">
    <property type="entry name" value="EF-hand-dom_pair"/>
</dbReference>
<sequence>MATRIALALLCALHTTSFTPSAPQRTRIQPLRKTRGAGGDLVDPDAGAPDDDAMTELRERMMQEELKQRKQTIKEGKGNRLSAQYVELLTAQHPSELVGAFYREADPRVQVAIQDAIMGMLGAGAVDIEFTTTGSRIAELCFRLQMTGYMLRNAEYVLALQDVLKLAPTGRTPAQLRAAFSRVDTDNSGYIDADEVQNLFDDVYGDLPDTASTAEINDLKQRKKADVESFVRFFDANSDGKISFAEFCRALGGADASPAQQALDKFSSERLLEAPSTPTPITGELKVGDRTVEASDYVAELKQEAARLKNELATYAQSSGQNSLAAIGQYIASIDPEQRDLLVSKMTPEAREAAAELVNYVLKDSSPEGAGQKLEPDQQVTMERRILDQICRWQIVVGYRLRELEASGEARRRLG</sequence>
<evidence type="ECO:0000313" key="6">
    <source>
        <dbReference type="EMBL" id="CAE0697525.1"/>
    </source>
</evidence>
<dbReference type="Pfam" id="PF05542">
    <property type="entry name" value="DUF760"/>
    <property type="match status" value="2"/>
</dbReference>
<evidence type="ECO:0000256" key="1">
    <source>
        <dbReference type="ARBA" id="ARBA00022837"/>
    </source>
</evidence>
<dbReference type="PANTHER" id="PTHR33598:SF4">
    <property type="entry name" value="OS02G0833400 PROTEIN"/>
    <property type="match status" value="1"/>
</dbReference>
<feature type="chain" id="PRO_5036191465" description="EF-hand domain-containing protein" evidence="3">
    <location>
        <begin position="19"/>
        <end position="415"/>
    </location>
</feature>
<dbReference type="EMBL" id="CAKKNE010000002">
    <property type="protein sequence ID" value="CAH0367849.1"/>
    <property type="molecule type" value="Genomic_DNA"/>
</dbReference>
<evidence type="ECO:0000313" key="5">
    <source>
        <dbReference type="EMBL" id="CAE0697524.1"/>
    </source>
</evidence>